<feature type="signal peptide" evidence="1">
    <location>
        <begin position="1"/>
        <end position="20"/>
    </location>
</feature>
<evidence type="ECO:0008006" key="4">
    <source>
        <dbReference type="Google" id="ProtNLM"/>
    </source>
</evidence>
<dbReference type="Pfam" id="PF11604">
    <property type="entry name" value="CusF_Ec"/>
    <property type="match status" value="1"/>
</dbReference>
<protein>
    <recommendedName>
        <fullName evidence="4">Cu(I)/Ag(I) efflux system protein CusF</fullName>
    </recommendedName>
</protein>
<organism evidence="2 3">
    <name type="scientific">Pseudophaeobacter arcticus</name>
    <dbReference type="NCBI Taxonomy" id="385492"/>
    <lineage>
        <taxon>Bacteria</taxon>
        <taxon>Pseudomonadati</taxon>
        <taxon>Pseudomonadota</taxon>
        <taxon>Alphaproteobacteria</taxon>
        <taxon>Rhodobacterales</taxon>
        <taxon>Paracoccaceae</taxon>
        <taxon>Pseudophaeobacter</taxon>
    </lineage>
</organism>
<keyword evidence="3" id="KW-1185">Reference proteome</keyword>
<accession>A0ABQ0AS20</accession>
<comment type="caution">
    <text evidence="2">The sequence shown here is derived from an EMBL/GenBank/DDBJ whole genome shotgun (WGS) entry which is preliminary data.</text>
</comment>
<evidence type="ECO:0000313" key="2">
    <source>
        <dbReference type="EMBL" id="GAA6198678.1"/>
    </source>
</evidence>
<evidence type="ECO:0000313" key="3">
    <source>
        <dbReference type="Proteomes" id="UP001441944"/>
    </source>
</evidence>
<dbReference type="InterPro" id="IPR042230">
    <property type="entry name" value="CusF_sf"/>
</dbReference>
<dbReference type="Gene3D" id="2.40.50.320">
    <property type="entry name" value="Copper binding periplasmic protein CusF"/>
    <property type="match status" value="1"/>
</dbReference>
<evidence type="ECO:0000256" key="1">
    <source>
        <dbReference type="SAM" id="SignalP"/>
    </source>
</evidence>
<sequence>MKMLSAFLATSLLATPIAFADTNHSAMGHSNMGMTDAQMEAAVHAKATINSIGENSANVSHEPIPEVGWPAMTMDLTLAPGFKTMDGVSEGDSVTLMLVKNDNGMFEIGAIMPE</sequence>
<reference evidence="2 3" key="1">
    <citation type="submission" date="2024-04" db="EMBL/GenBank/DDBJ databases">
        <title>Draft genome sequence of Pseudophaeobacter arcticus NBRC 116598.</title>
        <authorList>
            <person name="Miyakawa T."/>
            <person name="Kusuya Y."/>
            <person name="Miura T."/>
        </authorList>
    </citation>
    <scope>NUCLEOTIDE SEQUENCE [LARGE SCALE GENOMIC DNA]</scope>
    <source>
        <strain evidence="2 3">SU-CL00105</strain>
    </source>
</reference>
<proteinExistence type="predicted"/>
<feature type="chain" id="PRO_5045515832" description="Cu(I)/Ag(I) efflux system protein CusF" evidence="1">
    <location>
        <begin position="21"/>
        <end position="114"/>
    </location>
</feature>
<name>A0ABQ0AS20_9RHOB</name>
<dbReference type="InterPro" id="IPR021647">
    <property type="entry name" value="CusF_Ec"/>
</dbReference>
<dbReference type="RefSeq" id="WP_162930005.1">
    <property type="nucleotide sequence ID" value="NZ_BAABWU010000027.1"/>
</dbReference>
<dbReference type="Proteomes" id="UP001441944">
    <property type="component" value="Unassembled WGS sequence"/>
</dbReference>
<keyword evidence="1" id="KW-0732">Signal</keyword>
<dbReference type="EMBL" id="BAABWU010000027">
    <property type="protein sequence ID" value="GAA6198678.1"/>
    <property type="molecule type" value="Genomic_DNA"/>
</dbReference>
<gene>
    <name evidence="2" type="ORF">NBRC116598_41230</name>
</gene>